<keyword evidence="13" id="KW-1185">Reference proteome</keyword>
<comment type="similarity">
    <text evidence="2">Belongs to the PC-esterase family. TBL subfamily.</text>
</comment>
<dbReference type="InterPro" id="IPR026057">
    <property type="entry name" value="TBL_C"/>
</dbReference>
<keyword evidence="5" id="KW-0735">Signal-anchor</keyword>
<dbReference type="AlphaFoldDB" id="A0A4Y7JF14"/>
<dbReference type="Pfam" id="PF13839">
    <property type="entry name" value="PC-Esterase"/>
    <property type="match status" value="2"/>
</dbReference>
<dbReference type="GO" id="GO:0016887">
    <property type="term" value="F:ATP hydrolysis activity"/>
    <property type="evidence" value="ECO:0007669"/>
    <property type="project" value="InterPro"/>
</dbReference>
<feature type="transmembrane region" description="Helical" evidence="9">
    <location>
        <begin position="496"/>
        <end position="516"/>
    </location>
</feature>
<dbReference type="Pfam" id="PF00183">
    <property type="entry name" value="HSP90"/>
    <property type="match status" value="1"/>
</dbReference>
<accession>A0A4Y7JF14</accession>
<evidence type="ECO:0000256" key="5">
    <source>
        <dbReference type="ARBA" id="ARBA00022968"/>
    </source>
</evidence>
<dbReference type="PANTHER" id="PTHR32285">
    <property type="entry name" value="PROTEIN TRICHOME BIREFRINGENCE-LIKE 9-RELATED"/>
    <property type="match status" value="1"/>
</dbReference>
<gene>
    <name evidence="12" type="ORF">C5167_006419</name>
</gene>
<name>A0A4Y7JF14_PAPSO</name>
<dbReference type="GO" id="GO:0005794">
    <property type="term" value="C:Golgi apparatus"/>
    <property type="evidence" value="ECO:0007669"/>
    <property type="project" value="TreeGrafter"/>
</dbReference>
<organism evidence="12 13">
    <name type="scientific">Papaver somniferum</name>
    <name type="common">Opium poppy</name>
    <dbReference type="NCBI Taxonomy" id="3469"/>
    <lineage>
        <taxon>Eukaryota</taxon>
        <taxon>Viridiplantae</taxon>
        <taxon>Streptophyta</taxon>
        <taxon>Embryophyta</taxon>
        <taxon>Tracheophyta</taxon>
        <taxon>Spermatophyta</taxon>
        <taxon>Magnoliopsida</taxon>
        <taxon>Ranunculales</taxon>
        <taxon>Papaveraceae</taxon>
        <taxon>Papaveroideae</taxon>
        <taxon>Papaver</taxon>
    </lineage>
</organism>
<dbReference type="PANTHER" id="PTHR32285:SF28">
    <property type="entry name" value="XYLOGLUCAN O-ACETYLTRANSFERASE 2"/>
    <property type="match status" value="1"/>
</dbReference>
<dbReference type="InterPro" id="IPR025846">
    <property type="entry name" value="TBL_N"/>
</dbReference>
<keyword evidence="8" id="KW-0143">Chaperone</keyword>
<evidence type="ECO:0008006" key="14">
    <source>
        <dbReference type="Google" id="ProtNLM"/>
    </source>
</evidence>
<evidence type="ECO:0000256" key="9">
    <source>
        <dbReference type="SAM" id="Phobius"/>
    </source>
</evidence>
<reference evidence="12 13" key="1">
    <citation type="journal article" date="2018" name="Science">
        <title>The opium poppy genome and morphinan production.</title>
        <authorList>
            <person name="Guo L."/>
            <person name="Winzer T."/>
            <person name="Yang X."/>
            <person name="Li Y."/>
            <person name="Ning Z."/>
            <person name="He Z."/>
            <person name="Teodor R."/>
            <person name="Lu Y."/>
            <person name="Bowser T.A."/>
            <person name="Graham I.A."/>
            <person name="Ye K."/>
        </authorList>
    </citation>
    <scope>NUCLEOTIDE SEQUENCE [LARGE SCALE GENOMIC DNA]</scope>
    <source>
        <strain evidence="13">cv. HN1</strain>
        <tissue evidence="12">Leaves</tissue>
    </source>
</reference>
<evidence type="ECO:0000256" key="3">
    <source>
        <dbReference type="ARBA" id="ARBA00008239"/>
    </source>
</evidence>
<dbReference type="GO" id="GO:0016020">
    <property type="term" value="C:membrane"/>
    <property type="evidence" value="ECO:0007669"/>
    <property type="project" value="UniProtKB-SubCell"/>
</dbReference>
<evidence type="ECO:0000256" key="4">
    <source>
        <dbReference type="ARBA" id="ARBA00022692"/>
    </source>
</evidence>
<evidence type="ECO:0000313" key="13">
    <source>
        <dbReference type="Proteomes" id="UP000316621"/>
    </source>
</evidence>
<dbReference type="Gene3D" id="3.30.230.80">
    <property type="match status" value="1"/>
</dbReference>
<keyword evidence="7 9" id="KW-0472">Membrane</keyword>
<dbReference type="SUPFAM" id="SSF54211">
    <property type="entry name" value="Ribosomal protein S5 domain 2-like"/>
    <property type="match status" value="1"/>
</dbReference>
<sequence>MNQKTFTGNDTCWLLAMLSMRRWWWWRRCSSGGGIAECFNCSIKFVILGGCGGGSAGFLVFGLIGTSQVSDEGDVEFKAVLFFPPKAPHDLYGSYYNANKSNLKLYVRRVFISDGFDDLLPKYLNFLMGNILGSKDENDEKTCDLFEGRWIPDLNGSLYTNWSCPTIPDWKDCPKHGKKDFDYMNWRWKPNKCELPGFNPKTFLSIVRGKKLAFIGDSVARNQMESLLCLLAQGEIPRDVYKDSDDRFPTFYFPSHDFTLMVYWVRFLVIAEEIVVNGSATGTFNIHLDKVDNNWDQNLPGLDYAIISDAHWFFRKHYLYEGGKLIGCIYCDEPNVPEFGVLFAIDKAFGTALKSINDCNGCNKGLLTLLRTFSPAHFENGSWNGGGTCNRTSPYTEEQVNFASMEWELRGIQVKAVENIEKKEGKRFEILDITRAMMMRPDGHPGLMKSNQYLKEYSDCVHWCLPGPIDVWNDLLMAVLQKKDDNCLRRNDVGRLVLFLLWVIGVTSIFTVFIIYSPNPFSYKAKEKQHNLAKNYSAFYEWKRVAEKKCDLFKGRWIPDLNGSLYTNWSCPTMPSSKNCHKHGRKDVDYMNWRWKPNECELPRFNPKTFLSVVHGKKLAFIGDSVARNQMESLLCLLSQGQTPKDFYKDSEDRFRTFYFPSHNFTLMVHWVRFLVVAEERGINGTTKTYIFDIHLDKIDISWAQRLRDLDYAVISDAHWFFRKNYLYEGGRQIGCIYCDEPNVPDLGVPFAVGKAFGSVLEYINDCKECKKGLVTFLRTFSPAHFEHGSWNGGGTCNRTSPYTEEQINLASTEMEVRSVQVKEFEKIKKRTEGKRFEILDITRAMIMRPDGHPDLHWDNQYMKGHSDCIHWCLPGPIDVWNDLLMAVLQKEDGHSTHSSS</sequence>
<comment type="similarity">
    <text evidence="3">Belongs to the heat shock protein 90 family.</text>
</comment>
<evidence type="ECO:0000256" key="6">
    <source>
        <dbReference type="ARBA" id="ARBA00022989"/>
    </source>
</evidence>
<proteinExistence type="inferred from homology"/>
<dbReference type="OMA" id="MQGYNDC"/>
<evidence type="ECO:0000256" key="8">
    <source>
        <dbReference type="ARBA" id="ARBA00023186"/>
    </source>
</evidence>
<feature type="domain" description="Trichome birefringence-like N-terminal" evidence="11">
    <location>
        <begin position="548"/>
        <end position="601"/>
    </location>
</feature>
<dbReference type="GO" id="GO:0016413">
    <property type="term" value="F:O-acetyltransferase activity"/>
    <property type="evidence" value="ECO:0007669"/>
    <property type="project" value="InterPro"/>
</dbReference>
<keyword evidence="6 9" id="KW-1133">Transmembrane helix</keyword>
<evidence type="ECO:0000256" key="7">
    <source>
        <dbReference type="ARBA" id="ARBA00023136"/>
    </source>
</evidence>
<protein>
    <recommendedName>
        <fullName evidence="14">Trichome birefringence-like N-terminal domain-containing protein</fullName>
    </recommendedName>
</protein>
<dbReference type="GO" id="GO:0051082">
    <property type="term" value="F:unfolded protein binding"/>
    <property type="evidence" value="ECO:0007669"/>
    <property type="project" value="InterPro"/>
</dbReference>
<dbReference type="Proteomes" id="UP000316621">
    <property type="component" value="Chromosome 4"/>
</dbReference>
<evidence type="ECO:0000313" key="12">
    <source>
        <dbReference type="EMBL" id="RZC59116.1"/>
    </source>
</evidence>
<dbReference type="InterPro" id="IPR020568">
    <property type="entry name" value="Ribosomal_Su5_D2-typ_SF"/>
</dbReference>
<comment type="subcellular location">
    <subcellularLocation>
        <location evidence="1">Membrane</location>
        <topology evidence="1">Single-pass membrane protein</topology>
    </subcellularLocation>
</comment>
<dbReference type="Pfam" id="PF14416">
    <property type="entry name" value="PMR5N"/>
    <property type="match status" value="2"/>
</dbReference>
<evidence type="ECO:0000259" key="11">
    <source>
        <dbReference type="Pfam" id="PF14416"/>
    </source>
</evidence>
<dbReference type="GO" id="GO:0005524">
    <property type="term" value="F:ATP binding"/>
    <property type="evidence" value="ECO:0007669"/>
    <property type="project" value="InterPro"/>
</dbReference>
<evidence type="ECO:0000256" key="2">
    <source>
        <dbReference type="ARBA" id="ARBA00007727"/>
    </source>
</evidence>
<dbReference type="EMBL" id="CM010718">
    <property type="protein sequence ID" value="RZC59116.1"/>
    <property type="molecule type" value="Genomic_DNA"/>
</dbReference>
<dbReference type="InterPro" id="IPR001404">
    <property type="entry name" value="Hsp90_fam"/>
</dbReference>
<keyword evidence="4 9" id="KW-0812">Transmembrane</keyword>
<feature type="domain" description="Trichome birefringence-like N-terminal" evidence="11">
    <location>
        <begin position="142"/>
        <end position="194"/>
    </location>
</feature>
<dbReference type="Gramene" id="RZC59116">
    <property type="protein sequence ID" value="RZC59116"/>
    <property type="gene ID" value="C5167_006419"/>
</dbReference>
<feature type="domain" description="Trichome birefringence-like C-terminal" evidence="10">
    <location>
        <begin position="602"/>
        <end position="887"/>
    </location>
</feature>
<dbReference type="GO" id="GO:0140662">
    <property type="term" value="F:ATP-dependent protein folding chaperone"/>
    <property type="evidence" value="ECO:0007669"/>
    <property type="project" value="InterPro"/>
</dbReference>
<evidence type="ECO:0000256" key="1">
    <source>
        <dbReference type="ARBA" id="ARBA00004167"/>
    </source>
</evidence>
<feature type="domain" description="Trichome birefringence-like C-terminal" evidence="10">
    <location>
        <begin position="195"/>
        <end position="478"/>
    </location>
</feature>
<evidence type="ECO:0000259" key="10">
    <source>
        <dbReference type="Pfam" id="PF13839"/>
    </source>
</evidence>
<dbReference type="InterPro" id="IPR029962">
    <property type="entry name" value="TBL"/>
</dbReference>